<sequence length="199" mass="21750">MGLLWRPHLDFEPMLQSRLALAEAACTSVVGLIVLGQFPLSVALEAFHAKVDSTLCFSRWLWCIAPGALHALDEAYERWAEAFLGGASWRNSGVAALEMGLSLGGGAQAVLDLCRRRARLHLLPENDFYRCAFLRGAAGGAQCWAVRSSDLLRVYGVPDWPQWAVPGAQLDDYIAQCKSVLAARCRAEWASAAVRHVDP</sequence>
<evidence type="ECO:0000313" key="2">
    <source>
        <dbReference type="Proteomes" id="UP001189429"/>
    </source>
</evidence>
<feature type="non-terminal residue" evidence="1">
    <location>
        <position position="199"/>
    </location>
</feature>
<keyword evidence="2" id="KW-1185">Reference proteome</keyword>
<dbReference type="EMBL" id="CAUYUJ010001777">
    <property type="protein sequence ID" value="CAK0797568.1"/>
    <property type="molecule type" value="Genomic_DNA"/>
</dbReference>
<evidence type="ECO:0000313" key="1">
    <source>
        <dbReference type="EMBL" id="CAK0797568.1"/>
    </source>
</evidence>
<reference evidence="1" key="1">
    <citation type="submission" date="2023-10" db="EMBL/GenBank/DDBJ databases">
        <authorList>
            <person name="Chen Y."/>
            <person name="Shah S."/>
            <person name="Dougan E. K."/>
            <person name="Thang M."/>
            <person name="Chan C."/>
        </authorList>
    </citation>
    <scope>NUCLEOTIDE SEQUENCE [LARGE SCALE GENOMIC DNA]</scope>
</reference>
<dbReference type="Proteomes" id="UP001189429">
    <property type="component" value="Unassembled WGS sequence"/>
</dbReference>
<gene>
    <name evidence="1" type="ORF">PCOR1329_LOCUS6610</name>
</gene>
<accession>A0ABN9PWC1</accession>
<name>A0ABN9PWC1_9DINO</name>
<proteinExistence type="predicted"/>
<protein>
    <submittedName>
        <fullName evidence="1">Uncharacterized protein</fullName>
    </submittedName>
</protein>
<comment type="caution">
    <text evidence="1">The sequence shown here is derived from an EMBL/GenBank/DDBJ whole genome shotgun (WGS) entry which is preliminary data.</text>
</comment>
<organism evidence="1 2">
    <name type="scientific">Prorocentrum cordatum</name>
    <dbReference type="NCBI Taxonomy" id="2364126"/>
    <lineage>
        <taxon>Eukaryota</taxon>
        <taxon>Sar</taxon>
        <taxon>Alveolata</taxon>
        <taxon>Dinophyceae</taxon>
        <taxon>Prorocentrales</taxon>
        <taxon>Prorocentraceae</taxon>
        <taxon>Prorocentrum</taxon>
    </lineage>
</organism>